<evidence type="ECO:0000256" key="2">
    <source>
        <dbReference type="ARBA" id="ARBA00022771"/>
    </source>
</evidence>
<dbReference type="InterPro" id="IPR001841">
    <property type="entry name" value="Znf_RING"/>
</dbReference>
<dbReference type="SMART" id="SM00184">
    <property type="entry name" value="RING"/>
    <property type="match status" value="1"/>
</dbReference>
<evidence type="ECO:0000259" key="6">
    <source>
        <dbReference type="PROSITE" id="PS50089"/>
    </source>
</evidence>
<dbReference type="PANTHER" id="PTHR14155">
    <property type="entry name" value="RING FINGER DOMAIN-CONTAINING"/>
    <property type="match status" value="1"/>
</dbReference>
<sequence length="333" mass="38506">MPHRFLQLCKRLLAVLTLNDVVILTLMVYRSFSIYLQRAQCTCDPPIHLWLLGHFGIVIILRSCHLVCWVFSNHPQSEGFLSLFGTAAQRILSLVVLLVGFPIFIISTCLGTFWFLKMLDGRIKYCFPKSDYFTISTPWMIAFTLILSFLWIFVYFFHFFVYLPLIRIYFRYLWRGESLLYVEYPHSEAFIPLLERDISEHTMGMHQAVINTLPRVKISANVRRFFSKKGPPSLLDTIDVITEDPSTLPTVEPSDSLPTMADEPIICTICIEEMVDGQTALRLPCNHLFHLQCAEPWLINRLNCPNCQLYVTQSRTPLLYSAVISPTLEVRNV</sequence>
<feature type="transmembrane region" description="Helical" evidence="5">
    <location>
        <begin position="136"/>
        <end position="165"/>
    </location>
</feature>
<organism evidence="7 8">
    <name type="scientific">Cardiosporidium cionae</name>
    <dbReference type="NCBI Taxonomy" id="476202"/>
    <lineage>
        <taxon>Eukaryota</taxon>
        <taxon>Sar</taxon>
        <taxon>Alveolata</taxon>
        <taxon>Apicomplexa</taxon>
        <taxon>Aconoidasida</taxon>
        <taxon>Nephromycida</taxon>
        <taxon>Cardiosporidium</taxon>
    </lineage>
</organism>
<keyword evidence="5" id="KW-1133">Transmembrane helix</keyword>
<evidence type="ECO:0000256" key="1">
    <source>
        <dbReference type="ARBA" id="ARBA00022723"/>
    </source>
</evidence>
<dbReference type="CDD" id="cd16454">
    <property type="entry name" value="RING-H2_PA-TM-RING"/>
    <property type="match status" value="1"/>
</dbReference>
<reference evidence="7 8" key="1">
    <citation type="journal article" date="2020" name="bioRxiv">
        <title>Metabolic contributions of an alphaproteobacterial endosymbiont in the apicomplexan Cardiosporidium cionae.</title>
        <authorList>
            <person name="Hunter E.S."/>
            <person name="Paight C.J."/>
            <person name="Lane C.E."/>
        </authorList>
    </citation>
    <scope>NUCLEOTIDE SEQUENCE [LARGE SCALE GENOMIC DNA]</scope>
    <source>
        <strain evidence="7">ESH_2018</strain>
    </source>
</reference>
<feature type="transmembrane region" description="Helical" evidence="5">
    <location>
        <begin position="49"/>
        <end position="71"/>
    </location>
</feature>
<keyword evidence="5" id="KW-0472">Membrane</keyword>
<evidence type="ECO:0000313" key="7">
    <source>
        <dbReference type="EMBL" id="KAF8819736.1"/>
    </source>
</evidence>
<evidence type="ECO:0000256" key="3">
    <source>
        <dbReference type="ARBA" id="ARBA00022833"/>
    </source>
</evidence>
<dbReference type="Pfam" id="PF13639">
    <property type="entry name" value="zf-RING_2"/>
    <property type="match status" value="1"/>
</dbReference>
<feature type="domain" description="RING-type" evidence="6">
    <location>
        <begin position="267"/>
        <end position="308"/>
    </location>
</feature>
<dbReference type="EMBL" id="JADAQX010000620">
    <property type="protein sequence ID" value="KAF8819736.1"/>
    <property type="molecule type" value="Genomic_DNA"/>
</dbReference>
<dbReference type="PROSITE" id="PS50089">
    <property type="entry name" value="ZF_RING_2"/>
    <property type="match status" value="1"/>
</dbReference>
<dbReference type="PANTHER" id="PTHR14155:SF627">
    <property type="entry name" value="OS06G0192800 PROTEIN"/>
    <property type="match status" value="1"/>
</dbReference>
<accession>A0ABQ7J6Y1</accession>
<keyword evidence="8" id="KW-1185">Reference proteome</keyword>
<comment type="caution">
    <text evidence="7">The sequence shown here is derived from an EMBL/GenBank/DDBJ whole genome shotgun (WGS) entry which is preliminary data.</text>
</comment>
<feature type="transmembrane region" description="Helical" evidence="5">
    <location>
        <begin position="91"/>
        <end position="116"/>
    </location>
</feature>
<name>A0ABQ7J6Y1_9APIC</name>
<keyword evidence="3" id="KW-0862">Zinc</keyword>
<dbReference type="Gene3D" id="3.30.40.10">
    <property type="entry name" value="Zinc/RING finger domain, C3HC4 (zinc finger)"/>
    <property type="match status" value="1"/>
</dbReference>
<protein>
    <submittedName>
        <fullName evidence="7">E3 ubiquitin-protein ligase RING1</fullName>
    </submittedName>
</protein>
<keyword evidence="5" id="KW-0812">Transmembrane</keyword>
<dbReference type="SUPFAM" id="SSF57850">
    <property type="entry name" value="RING/U-box"/>
    <property type="match status" value="1"/>
</dbReference>
<keyword evidence="1" id="KW-0479">Metal-binding</keyword>
<evidence type="ECO:0000313" key="8">
    <source>
        <dbReference type="Proteomes" id="UP000823046"/>
    </source>
</evidence>
<keyword evidence="2 4" id="KW-0863">Zinc-finger</keyword>
<evidence type="ECO:0000256" key="4">
    <source>
        <dbReference type="PROSITE-ProRule" id="PRU00175"/>
    </source>
</evidence>
<dbReference type="Proteomes" id="UP000823046">
    <property type="component" value="Unassembled WGS sequence"/>
</dbReference>
<proteinExistence type="predicted"/>
<dbReference type="InterPro" id="IPR053238">
    <property type="entry name" value="RING-H2_zinc_finger"/>
</dbReference>
<evidence type="ECO:0000256" key="5">
    <source>
        <dbReference type="SAM" id="Phobius"/>
    </source>
</evidence>
<gene>
    <name evidence="7" type="ORF">IE077_004057</name>
</gene>
<feature type="transmembrane region" description="Helical" evidence="5">
    <location>
        <begin position="12"/>
        <end position="29"/>
    </location>
</feature>
<dbReference type="InterPro" id="IPR013083">
    <property type="entry name" value="Znf_RING/FYVE/PHD"/>
</dbReference>